<dbReference type="InterPro" id="IPR043132">
    <property type="entry name" value="BCAT-like_C"/>
</dbReference>
<evidence type="ECO:0000256" key="6">
    <source>
        <dbReference type="ARBA" id="ARBA00022576"/>
    </source>
</evidence>
<dbReference type="GO" id="GO:0030170">
    <property type="term" value="F:pyridoxal phosphate binding"/>
    <property type="evidence" value="ECO:0007669"/>
    <property type="project" value="InterPro"/>
</dbReference>
<evidence type="ECO:0000256" key="9">
    <source>
        <dbReference type="ARBA" id="ARBA00030138"/>
    </source>
</evidence>
<dbReference type="GO" id="GO:0047810">
    <property type="term" value="F:D-alanine-2-oxoglutarate aminotransferase activity"/>
    <property type="evidence" value="ECO:0007669"/>
    <property type="project" value="UniProtKB-EC"/>
</dbReference>
<comment type="subunit">
    <text evidence="3">Homodimer.</text>
</comment>
<dbReference type="PANTHER" id="PTHR42743">
    <property type="entry name" value="AMINO-ACID AMINOTRANSFERASE"/>
    <property type="match status" value="1"/>
</dbReference>
<evidence type="ECO:0000256" key="3">
    <source>
        <dbReference type="ARBA" id="ARBA00011738"/>
    </source>
</evidence>
<dbReference type="OrthoDB" id="9805628at2"/>
<evidence type="ECO:0000256" key="10">
    <source>
        <dbReference type="ARBA" id="ARBA00033316"/>
    </source>
</evidence>
<proteinExistence type="inferred from homology"/>
<organism evidence="13 14">
    <name type="scientific">Paenibacillus bovis</name>
    <dbReference type="NCBI Taxonomy" id="1616788"/>
    <lineage>
        <taxon>Bacteria</taxon>
        <taxon>Bacillati</taxon>
        <taxon>Bacillota</taxon>
        <taxon>Bacilli</taxon>
        <taxon>Bacillales</taxon>
        <taxon>Paenibacillaceae</taxon>
        <taxon>Paenibacillus</taxon>
    </lineage>
</organism>
<dbReference type="EC" id="2.6.1.21" evidence="4"/>
<keyword evidence="7" id="KW-0808">Transferase</keyword>
<dbReference type="Pfam" id="PF01063">
    <property type="entry name" value="Aminotran_4"/>
    <property type="match status" value="1"/>
</dbReference>
<dbReference type="Proteomes" id="UP000078148">
    <property type="component" value="Chromosome"/>
</dbReference>
<dbReference type="InterPro" id="IPR005784">
    <property type="entry name" value="D_amino_transT"/>
</dbReference>
<dbReference type="EMBL" id="CP013023">
    <property type="protein sequence ID" value="ANF97331.1"/>
    <property type="molecule type" value="Genomic_DNA"/>
</dbReference>
<evidence type="ECO:0000256" key="7">
    <source>
        <dbReference type="ARBA" id="ARBA00022679"/>
    </source>
</evidence>
<evidence type="ECO:0000256" key="4">
    <source>
        <dbReference type="ARBA" id="ARBA00012874"/>
    </source>
</evidence>
<evidence type="ECO:0000256" key="5">
    <source>
        <dbReference type="ARBA" id="ARBA00021779"/>
    </source>
</evidence>
<evidence type="ECO:0000256" key="8">
    <source>
        <dbReference type="ARBA" id="ARBA00022898"/>
    </source>
</evidence>
<evidence type="ECO:0000256" key="11">
    <source>
        <dbReference type="ARBA" id="ARBA00033391"/>
    </source>
</evidence>
<dbReference type="GO" id="GO:0005829">
    <property type="term" value="C:cytosol"/>
    <property type="evidence" value="ECO:0007669"/>
    <property type="project" value="TreeGrafter"/>
</dbReference>
<dbReference type="GO" id="GO:0046394">
    <property type="term" value="P:carboxylic acid biosynthetic process"/>
    <property type="evidence" value="ECO:0007669"/>
    <property type="project" value="UniProtKB-ARBA"/>
</dbReference>
<dbReference type="RefSeq" id="WP_060535444.1">
    <property type="nucleotide sequence ID" value="NZ_CP013023.1"/>
</dbReference>
<name>A0A172ZI63_9BACL</name>
<dbReference type="InterPro" id="IPR050571">
    <property type="entry name" value="Class-IV_PLP-Dep_Aminotrnsfr"/>
</dbReference>
<dbReference type="PANTHER" id="PTHR42743:SF10">
    <property type="entry name" value="D-ALANINE AMINOTRANSFERASE"/>
    <property type="match status" value="1"/>
</dbReference>
<sequence>MLLWNGKLVNEEDVRVSYHDRGYYFGDGIYEVFRIYQGHLFEKEAHLDRLYNSLAEIKIRIPWSREELSDQLDQLRDTFGEQDGMLYLQFTRGEAKRAHAFPASSTAVMLGYCEPLARPVDAIENGIATITCEDVRWLRCNIKSLNLLPNTLAKQEAAEAGATEAILIRTDNTVTEGSSSNLLIVKNGTIYTHPDGPLILSGITKKVIERIASELQIPYVQRSFTREELMAADEAMITSTTMEAAPVITIDGQPVGTGTPGPVTRRLQEAYLQQVHALLAGASPAS</sequence>
<dbReference type="InterPro" id="IPR043131">
    <property type="entry name" value="BCAT-like_N"/>
</dbReference>
<dbReference type="KEGG" id="pbv:AR543_15860"/>
<accession>A0A172ZI63</accession>
<keyword evidence="8" id="KW-0663">Pyridoxal phosphate</keyword>
<dbReference type="FunFam" id="3.20.10.10:FF:000002">
    <property type="entry name" value="D-alanine aminotransferase"/>
    <property type="match status" value="1"/>
</dbReference>
<evidence type="ECO:0000256" key="1">
    <source>
        <dbReference type="ARBA" id="ARBA00001933"/>
    </source>
</evidence>
<dbReference type="CDD" id="cd01558">
    <property type="entry name" value="D-AAT_like"/>
    <property type="match status" value="1"/>
</dbReference>
<evidence type="ECO:0000256" key="2">
    <source>
        <dbReference type="ARBA" id="ARBA00009320"/>
    </source>
</evidence>
<comment type="catalytic activity">
    <reaction evidence="12">
        <text>D-alanine + 2-oxoglutarate = D-glutamate + pyruvate</text>
        <dbReference type="Rhea" id="RHEA:15869"/>
        <dbReference type="ChEBI" id="CHEBI:15361"/>
        <dbReference type="ChEBI" id="CHEBI:16810"/>
        <dbReference type="ChEBI" id="CHEBI:29986"/>
        <dbReference type="ChEBI" id="CHEBI:57416"/>
        <dbReference type="EC" id="2.6.1.21"/>
    </reaction>
</comment>
<dbReference type="GO" id="GO:0008652">
    <property type="term" value="P:amino acid biosynthetic process"/>
    <property type="evidence" value="ECO:0007669"/>
    <property type="project" value="UniProtKB-ARBA"/>
</dbReference>
<gene>
    <name evidence="13" type="ORF">AR543_15860</name>
</gene>
<comment type="similarity">
    <text evidence="2">Belongs to the class-IV pyridoxal-phosphate-dependent aminotransferase family.</text>
</comment>
<evidence type="ECO:0000256" key="12">
    <source>
        <dbReference type="ARBA" id="ARBA00047911"/>
    </source>
</evidence>
<dbReference type="Gene3D" id="3.20.10.10">
    <property type="entry name" value="D-amino Acid Aminotransferase, subunit A, domain 2"/>
    <property type="match status" value="1"/>
</dbReference>
<reference evidence="14" key="1">
    <citation type="submission" date="2015-10" db="EMBL/GenBank/DDBJ databases">
        <title>Genome of Paenibacillus bovis sp. nov.</title>
        <authorList>
            <person name="Wu Z."/>
            <person name="Gao C."/>
            <person name="Liu Z."/>
            <person name="Zheng H."/>
        </authorList>
    </citation>
    <scope>NUCLEOTIDE SEQUENCE [LARGE SCALE GENOMIC DNA]</scope>
    <source>
        <strain evidence="14">BD3526</strain>
    </source>
</reference>
<dbReference type="GO" id="GO:0046416">
    <property type="term" value="P:D-amino acid metabolic process"/>
    <property type="evidence" value="ECO:0007669"/>
    <property type="project" value="InterPro"/>
</dbReference>
<dbReference type="NCBIfam" id="TIGR01121">
    <property type="entry name" value="D_amino_aminoT"/>
    <property type="match status" value="1"/>
</dbReference>
<reference evidence="13 14" key="2">
    <citation type="journal article" date="2016" name="Int. J. Syst. Evol. Microbiol.">
        <title>Paenibacillus bovis sp. nov., isolated from raw yak (Bos grunniens) milk.</title>
        <authorList>
            <person name="Gao C."/>
            <person name="Han J."/>
            <person name="Liu Z."/>
            <person name="Xu X."/>
            <person name="Hang F."/>
            <person name="Wu Z."/>
        </authorList>
    </citation>
    <scope>NUCLEOTIDE SEQUENCE [LARGE SCALE GENOMIC DNA]</scope>
    <source>
        <strain evidence="13 14">BD3526</strain>
    </source>
</reference>
<evidence type="ECO:0000313" key="13">
    <source>
        <dbReference type="EMBL" id="ANF97331.1"/>
    </source>
</evidence>
<keyword evidence="6" id="KW-0032">Aminotransferase</keyword>
<dbReference type="AlphaFoldDB" id="A0A172ZI63"/>
<protein>
    <recommendedName>
        <fullName evidence="5">D-alanine aminotransferase</fullName>
        <ecNumber evidence="4">2.6.1.21</ecNumber>
    </recommendedName>
    <alternativeName>
        <fullName evidence="11">D-amino acid aminotransferase</fullName>
    </alternativeName>
    <alternativeName>
        <fullName evidence="9">D-amino acid transaminase</fullName>
    </alternativeName>
    <alternativeName>
        <fullName evidence="10">D-aspartate aminotransferase</fullName>
    </alternativeName>
</protein>
<dbReference type="InterPro" id="IPR001544">
    <property type="entry name" value="Aminotrans_IV"/>
</dbReference>
<dbReference type="InterPro" id="IPR036038">
    <property type="entry name" value="Aminotransferase-like"/>
</dbReference>
<evidence type="ECO:0000313" key="14">
    <source>
        <dbReference type="Proteomes" id="UP000078148"/>
    </source>
</evidence>
<dbReference type="STRING" id="1616788.AR543_15860"/>
<dbReference type="Gene3D" id="3.30.470.10">
    <property type="match status" value="1"/>
</dbReference>
<keyword evidence="14" id="KW-1185">Reference proteome</keyword>
<comment type="cofactor">
    <cofactor evidence="1">
        <name>pyridoxal 5'-phosphate</name>
        <dbReference type="ChEBI" id="CHEBI:597326"/>
    </cofactor>
</comment>
<dbReference type="SUPFAM" id="SSF56752">
    <property type="entry name" value="D-aminoacid aminotransferase-like PLP-dependent enzymes"/>
    <property type="match status" value="1"/>
</dbReference>